<evidence type="ECO:0000313" key="2">
    <source>
        <dbReference type="EMBL" id="CAD8113175.1"/>
    </source>
</evidence>
<evidence type="ECO:0000313" key="3">
    <source>
        <dbReference type="Proteomes" id="UP000692954"/>
    </source>
</evidence>
<comment type="caution">
    <text evidence="2">The sequence shown here is derived from an EMBL/GenBank/DDBJ whole genome shotgun (WGS) entry which is preliminary data.</text>
</comment>
<dbReference type="AlphaFoldDB" id="A0A8S1QFG1"/>
<name>A0A8S1QFG1_9CILI</name>
<accession>A0A8S1QFG1</accession>
<evidence type="ECO:0000256" key="1">
    <source>
        <dbReference type="SAM" id="Coils"/>
    </source>
</evidence>
<organism evidence="2 3">
    <name type="scientific">Paramecium sonneborni</name>
    <dbReference type="NCBI Taxonomy" id="65129"/>
    <lineage>
        <taxon>Eukaryota</taxon>
        <taxon>Sar</taxon>
        <taxon>Alveolata</taxon>
        <taxon>Ciliophora</taxon>
        <taxon>Intramacronucleata</taxon>
        <taxon>Oligohymenophorea</taxon>
        <taxon>Peniculida</taxon>
        <taxon>Parameciidae</taxon>
        <taxon>Paramecium</taxon>
    </lineage>
</organism>
<gene>
    <name evidence="2" type="ORF">PSON_ATCC_30995.1.T1020150</name>
</gene>
<dbReference type="Proteomes" id="UP000692954">
    <property type="component" value="Unassembled WGS sequence"/>
</dbReference>
<keyword evidence="3" id="KW-1185">Reference proteome</keyword>
<proteinExistence type="predicted"/>
<reference evidence="2" key="1">
    <citation type="submission" date="2021-01" db="EMBL/GenBank/DDBJ databases">
        <authorList>
            <consortium name="Genoscope - CEA"/>
            <person name="William W."/>
        </authorList>
    </citation>
    <scope>NUCLEOTIDE SEQUENCE</scope>
</reference>
<dbReference type="EMBL" id="CAJJDN010000102">
    <property type="protein sequence ID" value="CAD8113175.1"/>
    <property type="molecule type" value="Genomic_DNA"/>
</dbReference>
<sequence length="143" mass="16983">MMENNDIEITLKIFQDLMLDDISEKQNQNCKEQNNEKQEYQEMKKTIPKQLQQEQKPVQEKQSNISELSKQLADALGEDFKQVHDGMKSKLFYNYGANQTKELLSNNQSNVQVSIPQQFKCQYNKYKQQYQIQQGNYIKYSQN</sequence>
<keyword evidence="1" id="KW-0175">Coiled coil</keyword>
<protein>
    <submittedName>
        <fullName evidence="2">Uncharacterized protein</fullName>
    </submittedName>
</protein>
<feature type="coiled-coil region" evidence="1">
    <location>
        <begin position="23"/>
        <end position="78"/>
    </location>
</feature>